<evidence type="ECO:0000256" key="1">
    <source>
        <dbReference type="ARBA" id="ARBA00005733"/>
    </source>
</evidence>
<organism evidence="9 10">
    <name type="scientific">Acropora cervicornis</name>
    <name type="common">Staghorn coral</name>
    <dbReference type="NCBI Taxonomy" id="6130"/>
    <lineage>
        <taxon>Eukaryota</taxon>
        <taxon>Metazoa</taxon>
        <taxon>Cnidaria</taxon>
        <taxon>Anthozoa</taxon>
        <taxon>Hexacorallia</taxon>
        <taxon>Scleractinia</taxon>
        <taxon>Astrocoeniina</taxon>
        <taxon>Acroporidae</taxon>
        <taxon>Acropora</taxon>
    </lineage>
</organism>
<sequence>VRFPIIKLPSIKATDCAYLYLQGKKDRCVLIRNKNGYTSTSTFKKSVREVVEKQEQVLKESNYFGREEIDRSSAPDGIMDFASSFSIDNILRNNPSSSNTNQVLTGPRALTLAERLADIILEVHRNPTRAKQRRSRTAFTLQQLRLLESTFSKTHYPDVAMREQLASWTNLPESRIQVWFKNRRAKHRKQDRGAQYAQSDENGEPFYESDNNFAFSAGSRQCPFPVPSTLLFPSENNFALGTRMFTSQLRPEESMGSSSTSNYQVFSDKGESFPLKQHPIGTFNSPRYCYPTRVDNSPAVPTLEVSCHSYPVGGDDVECLARKNETHHKAWKPTISSVDQWRLKVSGHNNSCQ</sequence>
<keyword evidence="2 5" id="KW-0238">DNA-binding</keyword>
<dbReference type="CDD" id="cd00086">
    <property type="entry name" value="homeodomain"/>
    <property type="match status" value="1"/>
</dbReference>
<dbReference type="InterPro" id="IPR017970">
    <property type="entry name" value="Homeobox_CS"/>
</dbReference>
<keyword evidence="3 5" id="KW-0371">Homeobox</keyword>
<dbReference type="GO" id="GO:0000977">
    <property type="term" value="F:RNA polymerase II transcription regulatory region sequence-specific DNA binding"/>
    <property type="evidence" value="ECO:0007669"/>
    <property type="project" value="TreeGrafter"/>
</dbReference>
<name>A0AAD9QKZ0_ACRCE</name>
<reference evidence="9" key="1">
    <citation type="journal article" date="2023" name="G3 (Bethesda)">
        <title>Whole genome assembly and annotation of the endangered Caribbean coral Acropora cervicornis.</title>
        <authorList>
            <person name="Selwyn J.D."/>
            <person name="Vollmer S.V."/>
        </authorList>
    </citation>
    <scope>NUCLEOTIDE SEQUENCE</scope>
    <source>
        <strain evidence="9">K2</strain>
    </source>
</reference>
<evidence type="ECO:0000256" key="7">
    <source>
        <dbReference type="SAM" id="MobiDB-lite"/>
    </source>
</evidence>
<reference evidence="9" key="2">
    <citation type="journal article" date="2023" name="Science">
        <title>Genomic signatures of disease resistance in endangered staghorn corals.</title>
        <authorList>
            <person name="Vollmer S.V."/>
            <person name="Selwyn J.D."/>
            <person name="Despard B.A."/>
            <person name="Roesel C.L."/>
        </authorList>
    </citation>
    <scope>NUCLEOTIDE SEQUENCE</scope>
    <source>
        <strain evidence="9">K2</strain>
    </source>
</reference>
<dbReference type="PROSITE" id="PS00027">
    <property type="entry name" value="HOMEOBOX_1"/>
    <property type="match status" value="1"/>
</dbReference>
<comment type="caution">
    <text evidence="9">The sequence shown here is derived from an EMBL/GenBank/DDBJ whole genome shotgun (WGS) entry which is preliminary data.</text>
</comment>
<dbReference type="GO" id="GO:0000981">
    <property type="term" value="F:DNA-binding transcription factor activity, RNA polymerase II-specific"/>
    <property type="evidence" value="ECO:0007669"/>
    <property type="project" value="InterPro"/>
</dbReference>
<comment type="subcellular location">
    <subcellularLocation>
        <location evidence="5 6">Nucleus</location>
    </subcellularLocation>
</comment>
<dbReference type="EMBL" id="JARQWQ010000026">
    <property type="protein sequence ID" value="KAK2563182.1"/>
    <property type="molecule type" value="Genomic_DNA"/>
</dbReference>
<feature type="domain" description="Homeobox" evidence="8">
    <location>
        <begin position="130"/>
        <end position="190"/>
    </location>
</feature>
<dbReference type="Proteomes" id="UP001249851">
    <property type="component" value="Unassembled WGS sequence"/>
</dbReference>
<proteinExistence type="inferred from homology"/>
<feature type="region of interest" description="Disordered" evidence="7">
    <location>
        <begin position="189"/>
        <end position="208"/>
    </location>
</feature>
<dbReference type="Pfam" id="PF00046">
    <property type="entry name" value="Homeodomain"/>
    <property type="match status" value="1"/>
</dbReference>
<evidence type="ECO:0000313" key="10">
    <source>
        <dbReference type="Proteomes" id="UP001249851"/>
    </source>
</evidence>
<dbReference type="InterPro" id="IPR009057">
    <property type="entry name" value="Homeodomain-like_sf"/>
</dbReference>
<comment type="similarity">
    <text evidence="1">Belongs to the paired homeobox family.</text>
</comment>
<dbReference type="FunFam" id="1.10.10.60:FF:000551">
    <property type="entry name" value="Predicted protein"/>
    <property type="match status" value="1"/>
</dbReference>
<protein>
    <submittedName>
        <fullName evidence="9">Diencephalon/mesencephalon homeobox protein 1-B</fullName>
    </submittedName>
</protein>
<dbReference type="InterPro" id="IPR001356">
    <property type="entry name" value="HD"/>
</dbReference>
<dbReference type="SMART" id="SM00389">
    <property type="entry name" value="HOX"/>
    <property type="match status" value="1"/>
</dbReference>
<dbReference type="Gene3D" id="1.10.10.60">
    <property type="entry name" value="Homeodomain-like"/>
    <property type="match status" value="1"/>
</dbReference>
<feature type="DNA-binding region" description="Homeobox" evidence="5">
    <location>
        <begin position="132"/>
        <end position="191"/>
    </location>
</feature>
<dbReference type="GO" id="GO:0005634">
    <property type="term" value="C:nucleus"/>
    <property type="evidence" value="ECO:0007669"/>
    <property type="project" value="UniProtKB-SubCell"/>
</dbReference>
<evidence type="ECO:0000313" key="9">
    <source>
        <dbReference type="EMBL" id="KAK2563182.1"/>
    </source>
</evidence>
<evidence type="ECO:0000256" key="3">
    <source>
        <dbReference type="ARBA" id="ARBA00023155"/>
    </source>
</evidence>
<evidence type="ECO:0000256" key="6">
    <source>
        <dbReference type="RuleBase" id="RU000682"/>
    </source>
</evidence>
<gene>
    <name evidence="9" type="ORF">P5673_013534</name>
</gene>
<accession>A0AAD9QKZ0</accession>
<evidence type="ECO:0000256" key="5">
    <source>
        <dbReference type="PROSITE-ProRule" id="PRU00108"/>
    </source>
</evidence>
<evidence type="ECO:0000259" key="8">
    <source>
        <dbReference type="PROSITE" id="PS50071"/>
    </source>
</evidence>
<evidence type="ECO:0000256" key="2">
    <source>
        <dbReference type="ARBA" id="ARBA00023125"/>
    </source>
</evidence>
<evidence type="ECO:0000256" key="4">
    <source>
        <dbReference type="ARBA" id="ARBA00023242"/>
    </source>
</evidence>
<dbReference type="PROSITE" id="PS50071">
    <property type="entry name" value="HOMEOBOX_2"/>
    <property type="match status" value="1"/>
</dbReference>
<dbReference type="PANTHER" id="PTHR46639:SF2">
    <property type="entry name" value="DIENCEPHALON_MESENCEPHALON HOMEOBOX PROTEIN 1"/>
    <property type="match status" value="1"/>
</dbReference>
<dbReference type="PANTHER" id="PTHR46639">
    <property type="entry name" value="DIENCEPHALON/MESENCEPHALON HOMEOBOX PROTEIN 1"/>
    <property type="match status" value="1"/>
</dbReference>
<feature type="non-terminal residue" evidence="9">
    <location>
        <position position="1"/>
    </location>
</feature>
<keyword evidence="4 5" id="KW-0539">Nucleus</keyword>
<dbReference type="InterPro" id="IPR052488">
    <property type="entry name" value="DMBX_homeobox"/>
</dbReference>
<dbReference type="SUPFAM" id="SSF46689">
    <property type="entry name" value="Homeodomain-like"/>
    <property type="match status" value="1"/>
</dbReference>
<dbReference type="AlphaFoldDB" id="A0AAD9QKZ0"/>
<keyword evidence="10" id="KW-1185">Reference proteome</keyword>